<reference evidence="2" key="1">
    <citation type="journal article" date="2019" name="Int. J. Syst. Evol. Microbiol.">
        <title>The Global Catalogue of Microorganisms (GCM) 10K type strain sequencing project: providing services to taxonomists for standard genome sequencing and annotation.</title>
        <authorList>
            <consortium name="The Broad Institute Genomics Platform"/>
            <consortium name="The Broad Institute Genome Sequencing Center for Infectious Disease"/>
            <person name="Wu L."/>
            <person name="Ma J."/>
        </authorList>
    </citation>
    <scope>NUCLEOTIDE SEQUENCE [LARGE SCALE GENOMIC DNA]</scope>
    <source>
        <strain evidence="2">CCUG 60527</strain>
    </source>
</reference>
<comment type="caution">
    <text evidence="1">The sequence shown here is derived from an EMBL/GenBank/DDBJ whole genome shotgun (WGS) entry which is preliminary data.</text>
</comment>
<evidence type="ECO:0000313" key="2">
    <source>
        <dbReference type="Proteomes" id="UP001597062"/>
    </source>
</evidence>
<dbReference type="PANTHER" id="PTHR17985:SF8">
    <property type="entry name" value="TRANSPORT AND GOLGI ORGANIZATION PROTEIN 2 HOMOLOG"/>
    <property type="match status" value="1"/>
</dbReference>
<dbReference type="EMBL" id="JBHTJR010000051">
    <property type="protein sequence ID" value="MFD0993775.1"/>
    <property type="molecule type" value="Genomic_DNA"/>
</dbReference>
<protein>
    <submittedName>
        <fullName evidence="1">NRDE family protein</fullName>
    </submittedName>
</protein>
<gene>
    <name evidence="1" type="ORF">ACFQ1U_11210</name>
</gene>
<dbReference type="PANTHER" id="PTHR17985">
    <property type="entry name" value="SER/THR-RICH PROTEIN T10 IN DGCR REGION"/>
    <property type="match status" value="1"/>
</dbReference>
<dbReference type="RefSeq" id="WP_386108379.1">
    <property type="nucleotide sequence ID" value="NZ_JBHTJR010000051.1"/>
</dbReference>
<sequence>MCTVTLFPVNSSDFILTSNRDETPKRKTIPPKLYTENKTNMLFPKDELAGGTWIGLSEKKRLICLLNGGYEKHVRKDSYRLSRGVVVKELLASEDAVSMIENYVFEDIEPFTIVLVDWNSNLQYYELVWTGQTKHFQQLSNTKPHIWSSATLYDDEMKQLRKSWFKNWLNDTNDFSQESILQFHKNDKLGSPDVSLKMKRPQVETVSVTSVKKNNNTISVLYHDFLSGKVHDYKNVTFNTMQTL</sequence>
<name>A0ABW3JU54_9FLAO</name>
<dbReference type="InterPro" id="IPR008551">
    <property type="entry name" value="TANGO2"/>
</dbReference>
<proteinExistence type="predicted"/>
<keyword evidence="2" id="KW-1185">Reference proteome</keyword>
<dbReference type="Pfam" id="PF05742">
    <property type="entry name" value="TANGO2"/>
    <property type="match status" value="1"/>
</dbReference>
<organism evidence="1 2">
    <name type="scientific">Tenacibaculum geojense</name>
    <dbReference type="NCBI Taxonomy" id="915352"/>
    <lineage>
        <taxon>Bacteria</taxon>
        <taxon>Pseudomonadati</taxon>
        <taxon>Bacteroidota</taxon>
        <taxon>Flavobacteriia</taxon>
        <taxon>Flavobacteriales</taxon>
        <taxon>Flavobacteriaceae</taxon>
        <taxon>Tenacibaculum</taxon>
    </lineage>
</organism>
<dbReference type="Proteomes" id="UP001597062">
    <property type="component" value="Unassembled WGS sequence"/>
</dbReference>
<accession>A0ABW3JU54</accession>
<evidence type="ECO:0000313" key="1">
    <source>
        <dbReference type="EMBL" id="MFD0993775.1"/>
    </source>
</evidence>